<dbReference type="AlphaFoldDB" id="A0A4Z1IQV8"/>
<evidence type="ECO:0000313" key="2">
    <source>
        <dbReference type="EMBL" id="TGO61680.1"/>
    </source>
</evidence>
<accession>A0A4Z1IQV8</accession>
<name>A0A4Z1IQV8_9HELO</name>
<feature type="region of interest" description="Disordered" evidence="1">
    <location>
        <begin position="166"/>
        <end position="215"/>
    </location>
</feature>
<protein>
    <submittedName>
        <fullName evidence="2">Uncharacterized protein</fullName>
    </submittedName>
</protein>
<evidence type="ECO:0000313" key="3">
    <source>
        <dbReference type="Proteomes" id="UP000297527"/>
    </source>
</evidence>
<evidence type="ECO:0000256" key="1">
    <source>
        <dbReference type="SAM" id="MobiDB-lite"/>
    </source>
</evidence>
<organism evidence="2 3">
    <name type="scientific">Botryotinia convoluta</name>
    <dbReference type="NCBI Taxonomy" id="54673"/>
    <lineage>
        <taxon>Eukaryota</taxon>
        <taxon>Fungi</taxon>
        <taxon>Dikarya</taxon>
        <taxon>Ascomycota</taxon>
        <taxon>Pezizomycotina</taxon>
        <taxon>Leotiomycetes</taxon>
        <taxon>Helotiales</taxon>
        <taxon>Sclerotiniaceae</taxon>
        <taxon>Botryotinia</taxon>
    </lineage>
</organism>
<keyword evidence="3" id="KW-1185">Reference proteome</keyword>
<proteinExistence type="predicted"/>
<comment type="caution">
    <text evidence="2">The sequence shown here is derived from an EMBL/GenBank/DDBJ whole genome shotgun (WGS) entry which is preliminary data.</text>
</comment>
<feature type="compositionally biased region" description="Basic and acidic residues" evidence="1">
    <location>
        <begin position="166"/>
        <end position="189"/>
    </location>
</feature>
<feature type="region of interest" description="Disordered" evidence="1">
    <location>
        <begin position="1"/>
        <end position="24"/>
    </location>
</feature>
<gene>
    <name evidence="2" type="ORF">BCON_0025g00050</name>
</gene>
<sequence>MSNYHGMNHASLPIIPSPRGPPNYRLSNPGYPTQMTSPYGQPNLPHPTISHSTMKRETAIIVATNLGTKFSTLYFTSADSTDASNLNLPSTVGALSTPFRSRFVITATERFREFLNNQLLELWTGKGRLFKEGFANSDNTPPPFGSRRIMRVILELTPKKLEDEIKMQSQKEEEQRQQEKLQRQWEKMQRPRRRRTAVATKSGDAKPLLAGGTFK</sequence>
<dbReference type="EMBL" id="PQXN01000025">
    <property type="protein sequence ID" value="TGO61680.1"/>
    <property type="molecule type" value="Genomic_DNA"/>
</dbReference>
<reference evidence="2 3" key="1">
    <citation type="submission" date="2017-12" db="EMBL/GenBank/DDBJ databases">
        <title>Comparative genomics of Botrytis spp.</title>
        <authorList>
            <person name="Valero-Jimenez C.A."/>
            <person name="Tapia P."/>
            <person name="Veloso J."/>
            <person name="Silva-Moreno E."/>
            <person name="Staats M."/>
            <person name="Valdes J.H."/>
            <person name="Van Kan J.A.L."/>
        </authorList>
    </citation>
    <scope>NUCLEOTIDE SEQUENCE [LARGE SCALE GENOMIC DNA]</scope>
    <source>
        <strain evidence="2 3">MUCL11595</strain>
    </source>
</reference>
<dbReference type="Proteomes" id="UP000297527">
    <property type="component" value="Unassembled WGS sequence"/>
</dbReference>
<dbReference type="OrthoDB" id="3523466at2759"/>